<gene>
    <name evidence="2" type="ORF">OGAPHI_003758</name>
</gene>
<reference evidence="2" key="2">
    <citation type="submission" date="2021-01" db="EMBL/GenBank/DDBJ databases">
        <authorList>
            <person name="Schikora-Tamarit M.A."/>
        </authorList>
    </citation>
    <scope>NUCLEOTIDE SEQUENCE</scope>
    <source>
        <strain evidence="2">CBS6075</strain>
    </source>
</reference>
<dbReference type="AlphaFoldDB" id="A0A9P8T559"/>
<dbReference type="Proteomes" id="UP000769157">
    <property type="component" value="Unassembled WGS sequence"/>
</dbReference>
<dbReference type="GeneID" id="70235723"/>
<organism evidence="2 3">
    <name type="scientific">Ogataea philodendri</name>
    <dbReference type="NCBI Taxonomy" id="1378263"/>
    <lineage>
        <taxon>Eukaryota</taxon>
        <taxon>Fungi</taxon>
        <taxon>Dikarya</taxon>
        <taxon>Ascomycota</taxon>
        <taxon>Saccharomycotina</taxon>
        <taxon>Pichiomycetes</taxon>
        <taxon>Pichiales</taxon>
        <taxon>Pichiaceae</taxon>
        <taxon>Ogataea</taxon>
    </lineage>
</organism>
<dbReference type="EMBL" id="JAEUBE010000295">
    <property type="protein sequence ID" value="KAH3665571.1"/>
    <property type="molecule type" value="Genomic_DNA"/>
</dbReference>
<protein>
    <recommendedName>
        <fullName evidence="4">Secreted protein</fullName>
    </recommendedName>
</protein>
<keyword evidence="3" id="KW-1185">Reference proteome</keyword>
<comment type="caution">
    <text evidence="2">The sequence shown here is derived from an EMBL/GenBank/DDBJ whole genome shotgun (WGS) entry which is preliminary data.</text>
</comment>
<feature type="chain" id="PRO_5040207700" description="Secreted protein" evidence="1">
    <location>
        <begin position="25"/>
        <end position="70"/>
    </location>
</feature>
<evidence type="ECO:0008006" key="4">
    <source>
        <dbReference type="Google" id="ProtNLM"/>
    </source>
</evidence>
<sequence>MRQLSALRLTVSFFEVLMISSRLGMTVLKCCDTRSPDSSTAMVKIDRADVTMTLDSVLRDLRTSGRISLT</sequence>
<name>A0A9P8T559_9ASCO</name>
<evidence type="ECO:0000313" key="2">
    <source>
        <dbReference type="EMBL" id="KAH3665571.1"/>
    </source>
</evidence>
<keyword evidence="1" id="KW-0732">Signal</keyword>
<dbReference type="RefSeq" id="XP_046060775.1">
    <property type="nucleotide sequence ID" value="XM_046204764.1"/>
</dbReference>
<accession>A0A9P8T559</accession>
<evidence type="ECO:0000256" key="1">
    <source>
        <dbReference type="SAM" id="SignalP"/>
    </source>
</evidence>
<evidence type="ECO:0000313" key="3">
    <source>
        <dbReference type="Proteomes" id="UP000769157"/>
    </source>
</evidence>
<proteinExistence type="predicted"/>
<reference evidence="2" key="1">
    <citation type="journal article" date="2021" name="Open Biol.">
        <title>Shared evolutionary footprints suggest mitochondrial oxidative damage underlies multiple complex I losses in fungi.</title>
        <authorList>
            <person name="Schikora-Tamarit M.A."/>
            <person name="Marcet-Houben M."/>
            <person name="Nosek J."/>
            <person name="Gabaldon T."/>
        </authorList>
    </citation>
    <scope>NUCLEOTIDE SEQUENCE</scope>
    <source>
        <strain evidence="2">CBS6075</strain>
    </source>
</reference>
<feature type="signal peptide" evidence="1">
    <location>
        <begin position="1"/>
        <end position="24"/>
    </location>
</feature>